<keyword evidence="1" id="KW-1133">Transmembrane helix</keyword>
<evidence type="ECO:0000256" key="1">
    <source>
        <dbReference type="SAM" id="Phobius"/>
    </source>
</evidence>
<keyword evidence="1" id="KW-0472">Membrane</keyword>
<dbReference type="EMBL" id="MN739479">
    <property type="protein sequence ID" value="QHT06924.1"/>
    <property type="molecule type" value="Genomic_DNA"/>
</dbReference>
<accession>A0A6C0CT88</accession>
<proteinExistence type="predicted"/>
<name>A0A6C0CT88_9ZZZZ</name>
<organism evidence="2">
    <name type="scientific">viral metagenome</name>
    <dbReference type="NCBI Taxonomy" id="1070528"/>
    <lineage>
        <taxon>unclassified sequences</taxon>
        <taxon>metagenomes</taxon>
        <taxon>organismal metagenomes</taxon>
    </lineage>
</organism>
<reference evidence="2" key="1">
    <citation type="journal article" date="2020" name="Nature">
        <title>Giant virus diversity and host interactions through global metagenomics.</title>
        <authorList>
            <person name="Schulz F."/>
            <person name="Roux S."/>
            <person name="Paez-Espino D."/>
            <person name="Jungbluth S."/>
            <person name="Walsh D.A."/>
            <person name="Denef V.J."/>
            <person name="McMahon K.D."/>
            <person name="Konstantinidis K.T."/>
            <person name="Eloe-Fadrosh E.A."/>
            <person name="Kyrpides N.C."/>
            <person name="Woyke T."/>
        </authorList>
    </citation>
    <scope>NUCLEOTIDE SEQUENCE</scope>
    <source>
        <strain evidence="2">GVMAG-M-3300021962-46</strain>
    </source>
</reference>
<dbReference type="AlphaFoldDB" id="A0A6C0CT88"/>
<feature type="transmembrane region" description="Helical" evidence="1">
    <location>
        <begin position="40"/>
        <end position="70"/>
    </location>
</feature>
<feature type="transmembrane region" description="Helical" evidence="1">
    <location>
        <begin position="12"/>
        <end position="34"/>
    </location>
</feature>
<keyword evidence="1" id="KW-0812">Transmembrane</keyword>
<evidence type="ECO:0000313" key="2">
    <source>
        <dbReference type="EMBL" id="QHT06924.1"/>
    </source>
</evidence>
<protein>
    <submittedName>
        <fullName evidence="2">Uncharacterized protein</fullName>
    </submittedName>
</protein>
<sequence>MCIIEDMLQFLRAFALLILILIAILDFKLLSVLLKKEWLYVLSVVILFILLFVDPVAGFILALAMVTLIVKMYNIRLPWGYRTKEEEDILNFVTPEHLRNAQTNIIIEEDAYEKDYKGIEGVYGEEVYGAQGLDVFPGYSKTAMDEL</sequence>